<organism evidence="3 4">
    <name type="scientific">Roseovarius litoreus</name>
    <dbReference type="NCBI Taxonomy" id="1155722"/>
    <lineage>
        <taxon>Bacteria</taxon>
        <taxon>Pseudomonadati</taxon>
        <taxon>Pseudomonadota</taxon>
        <taxon>Alphaproteobacteria</taxon>
        <taxon>Rhodobacterales</taxon>
        <taxon>Roseobacteraceae</taxon>
        <taxon>Roseovarius</taxon>
    </lineage>
</organism>
<sequence length="463" mass="48428">MKFIRDIIGEKRHHPRKEADAGQGRIPTGPAADLAQPVAGALRLQPEHRIPEAGAQQILPEPVAQDWRVAPEADPWEADSWEAAPTKDRLWNEGSDEDEYTPAEIAGEDGFAPAVQELSEILGRAEEAQAVEAEGSALAEGPKDVPEDPGVNLVEDLAENSGRDETGVMPHADAAEDEGSDADTPLADLSEDDLSAWLARMDRAPAQVGDEMAATLAEDAAPEPPAKAEDAAEPDFALSLRAVKDLMGQSAQPVPEAAPEPEPEPEALAPEPLAEPAAAAPDSAELPAGPVDVPTPALGRGSSRPGRVKTRLLGFNPGQVAGLDPLARSRDDAQGSGASFPVGWLVVVKGPGRGTAFTLQGGVAQIGRGAGQAVRLDFGDNSISRENHAAVAYDDESQTFYIGHGGKANLVRRNGRPVLSTEEMSPGDLIVIGETTLKFVPLCGPQFSWADETQGGQAHASLG</sequence>
<accession>A0A1M7E4I4</accession>
<gene>
    <name evidence="3" type="ORF">SAMN05443432_103195</name>
</gene>
<feature type="domain" description="FHA" evidence="2">
    <location>
        <begin position="366"/>
        <end position="433"/>
    </location>
</feature>
<dbReference type="CDD" id="cd00060">
    <property type="entry name" value="FHA"/>
    <property type="match status" value="1"/>
</dbReference>
<dbReference type="RefSeq" id="WP_149778992.1">
    <property type="nucleotide sequence ID" value="NZ_FRCB01000003.1"/>
</dbReference>
<dbReference type="InterPro" id="IPR000253">
    <property type="entry name" value="FHA_dom"/>
</dbReference>
<evidence type="ECO:0000313" key="3">
    <source>
        <dbReference type="EMBL" id="SHL86613.1"/>
    </source>
</evidence>
<dbReference type="AlphaFoldDB" id="A0A1M7E4I4"/>
<evidence type="ECO:0000256" key="1">
    <source>
        <dbReference type="SAM" id="MobiDB-lite"/>
    </source>
</evidence>
<protein>
    <submittedName>
        <fullName evidence="3">FHA domain-containing protein</fullName>
    </submittedName>
</protein>
<feature type="compositionally biased region" description="Basic and acidic residues" evidence="1">
    <location>
        <begin position="1"/>
        <end position="10"/>
    </location>
</feature>
<feature type="compositionally biased region" description="Low complexity" evidence="1">
    <location>
        <begin position="210"/>
        <end position="219"/>
    </location>
</feature>
<proteinExistence type="predicted"/>
<dbReference type="Pfam" id="PF00498">
    <property type="entry name" value="FHA"/>
    <property type="match status" value="1"/>
</dbReference>
<dbReference type="EMBL" id="FRCB01000003">
    <property type="protein sequence ID" value="SHL86613.1"/>
    <property type="molecule type" value="Genomic_DNA"/>
</dbReference>
<reference evidence="3 4" key="1">
    <citation type="submission" date="2016-11" db="EMBL/GenBank/DDBJ databases">
        <authorList>
            <person name="Varghese N."/>
            <person name="Submissions S."/>
        </authorList>
    </citation>
    <scope>NUCLEOTIDE SEQUENCE [LARGE SCALE GENOMIC DNA]</scope>
    <source>
        <strain evidence="3 4">DSM 28249</strain>
    </source>
</reference>
<feature type="region of interest" description="Disordered" evidence="1">
    <location>
        <begin position="209"/>
        <end position="313"/>
    </location>
</feature>
<keyword evidence="4" id="KW-1185">Reference proteome</keyword>
<feature type="region of interest" description="Disordered" evidence="1">
    <location>
        <begin position="73"/>
        <end position="111"/>
    </location>
</feature>
<dbReference type="SUPFAM" id="SSF49879">
    <property type="entry name" value="SMAD/FHA domain"/>
    <property type="match status" value="1"/>
</dbReference>
<feature type="region of interest" description="Disordered" evidence="1">
    <location>
        <begin position="123"/>
        <end position="193"/>
    </location>
</feature>
<evidence type="ECO:0000313" key="4">
    <source>
        <dbReference type="Proteomes" id="UP000322545"/>
    </source>
</evidence>
<feature type="compositionally biased region" description="Low complexity" evidence="1">
    <location>
        <begin position="266"/>
        <end position="288"/>
    </location>
</feature>
<evidence type="ECO:0000259" key="2">
    <source>
        <dbReference type="Pfam" id="PF00498"/>
    </source>
</evidence>
<feature type="region of interest" description="Disordered" evidence="1">
    <location>
        <begin position="1"/>
        <end position="33"/>
    </location>
</feature>
<dbReference type="InterPro" id="IPR008984">
    <property type="entry name" value="SMAD_FHA_dom_sf"/>
</dbReference>
<dbReference type="Proteomes" id="UP000322545">
    <property type="component" value="Unassembled WGS sequence"/>
</dbReference>
<dbReference type="Gene3D" id="2.60.200.20">
    <property type="match status" value="1"/>
</dbReference>
<name>A0A1M7E4I4_9RHOB</name>